<keyword evidence="2" id="KW-1185">Reference proteome</keyword>
<gene>
    <name evidence="1" type="ORF">AVEN_74806_1</name>
</gene>
<dbReference type="AlphaFoldDB" id="A0A4Y2HP70"/>
<comment type="caution">
    <text evidence="1">The sequence shown here is derived from an EMBL/GenBank/DDBJ whole genome shotgun (WGS) entry which is preliminary data.</text>
</comment>
<evidence type="ECO:0000313" key="1">
    <source>
        <dbReference type="EMBL" id="GBM67062.1"/>
    </source>
</evidence>
<name>A0A4Y2HP70_ARAVE</name>
<organism evidence="1 2">
    <name type="scientific">Araneus ventricosus</name>
    <name type="common">Orbweaver spider</name>
    <name type="synonym">Epeira ventricosa</name>
    <dbReference type="NCBI Taxonomy" id="182803"/>
    <lineage>
        <taxon>Eukaryota</taxon>
        <taxon>Metazoa</taxon>
        <taxon>Ecdysozoa</taxon>
        <taxon>Arthropoda</taxon>
        <taxon>Chelicerata</taxon>
        <taxon>Arachnida</taxon>
        <taxon>Araneae</taxon>
        <taxon>Araneomorphae</taxon>
        <taxon>Entelegynae</taxon>
        <taxon>Araneoidea</taxon>
        <taxon>Araneidae</taxon>
        <taxon>Araneus</taxon>
    </lineage>
</organism>
<reference evidence="1 2" key="1">
    <citation type="journal article" date="2019" name="Sci. Rep.">
        <title>Orb-weaving spider Araneus ventricosus genome elucidates the spidroin gene catalogue.</title>
        <authorList>
            <person name="Kono N."/>
            <person name="Nakamura H."/>
            <person name="Ohtoshi R."/>
            <person name="Moran D.A.P."/>
            <person name="Shinohara A."/>
            <person name="Yoshida Y."/>
            <person name="Fujiwara M."/>
            <person name="Mori M."/>
            <person name="Tomita M."/>
            <person name="Arakawa K."/>
        </authorList>
    </citation>
    <scope>NUCLEOTIDE SEQUENCE [LARGE SCALE GENOMIC DNA]</scope>
</reference>
<proteinExistence type="predicted"/>
<accession>A0A4Y2HP70</accession>
<dbReference type="Proteomes" id="UP000499080">
    <property type="component" value="Unassembled WGS sequence"/>
</dbReference>
<evidence type="ECO:0000313" key="2">
    <source>
        <dbReference type="Proteomes" id="UP000499080"/>
    </source>
</evidence>
<sequence>MSLTSSVCKHTPISVCRHFVGNIDLPIQGNKTRQFRPCVQGLAGDDTFIREYTRKSREEHCRCLQKGNGKFRDLQSSDIAFLSLLLRFYLYLFYYRRESLPGPRAVNNSLYHHIMHTPELGVGTRTREGPGRNGSLSVTTMVCKRI</sequence>
<protein>
    <submittedName>
        <fullName evidence="1">Uncharacterized protein</fullName>
    </submittedName>
</protein>
<dbReference type="EMBL" id="BGPR01002060">
    <property type="protein sequence ID" value="GBM67062.1"/>
    <property type="molecule type" value="Genomic_DNA"/>
</dbReference>